<reference evidence="1" key="2">
    <citation type="journal article" date="2015" name="Fish Shellfish Immunol.">
        <title>Early steps in the European eel (Anguilla anguilla)-Vibrio vulnificus interaction in the gills: Role of the RtxA13 toxin.</title>
        <authorList>
            <person name="Callol A."/>
            <person name="Pajuelo D."/>
            <person name="Ebbesson L."/>
            <person name="Teles M."/>
            <person name="MacKenzie S."/>
            <person name="Amaro C."/>
        </authorList>
    </citation>
    <scope>NUCLEOTIDE SEQUENCE</scope>
</reference>
<accession>A0A0E9PGB8</accession>
<dbReference type="AlphaFoldDB" id="A0A0E9PGB8"/>
<name>A0A0E9PGB8_ANGAN</name>
<sequence length="44" mass="5440">MCFSYYTVLTHQNRYNKICKTDRKIKFCTFFYIEIVKNVNKHNS</sequence>
<organism evidence="1">
    <name type="scientific">Anguilla anguilla</name>
    <name type="common">European freshwater eel</name>
    <name type="synonym">Muraena anguilla</name>
    <dbReference type="NCBI Taxonomy" id="7936"/>
    <lineage>
        <taxon>Eukaryota</taxon>
        <taxon>Metazoa</taxon>
        <taxon>Chordata</taxon>
        <taxon>Craniata</taxon>
        <taxon>Vertebrata</taxon>
        <taxon>Euteleostomi</taxon>
        <taxon>Actinopterygii</taxon>
        <taxon>Neopterygii</taxon>
        <taxon>Teleostei</taxon>
        <taxon>Anguilliformes</taxon>
        <taxon>Anguillidae</taxon>
        <taxon>Anguilla</taxon>
    </lineage>
</organism>
<evidence type="ECO:0000313" key="1">
    <source>
        <dbReference type="EMBL" id="JAH03292.1"/>
    </source>
</evidence>
<proteinExistence type="predicted"/>
<reference evidence="1" key="1">
    <citation type="submission" date="2014-11" db="EMBL/GenBank/DDBJ databases">
        <authorList>
            <person name="Amaro Gonzalez C."/>
        </authorList>
    </citation>
    <scope>NUCLEOTIDE SEQUENCE</scope>
</reference>
<protein>
    <submittedName>
        <fullName evidence="1">Uncharacterized protein</fullName>
    </submittedName>
</protein>
<dbReference type="EMBL" id="GBXM01105285">
    <property type="protein sequence ID" value="JAH03292.1"/>
    <property type="molecule type" value="Transcribed_RNA"/>
</dbReference>